<accession>A0ABR4GCE9</accession>
<protein>
    <submittedName>
        <fullName evidence="1">Uncharacterized protein</fullName>
    </submittedName>
</protein>
<reference evidence="1 2" key="1">
    <citation type="submission" date="2024-07" db="EMBL/GenBank/DDBJ databases">
        <title>Section-level genome sequencing and comparative genomics of Aspergillus sections Usti and Cavernicolus.</title>
        <authorList>
            <consortium name="Lawrence Berkeley National Laboratory"/>
            <person name="Nybo J.L."/>
            <person name="Vesth T.C."/>
            <person name="Theobald S."/>
            <person name="Frisvad J.C."/>
            <person name="Larsen T.O."/>
            <person name="Kjaerboelling I."/>
            <person name="Rothschild-Mancinelli K."/>
            <person name="Lyhne E.K."/>
            <person name="Kogle M.E."/>
            <person name="Barry K."/>
            <person name="Clum A."/>
            <person name="Na H."/>
            <person name="Ledsgaard L."/>
            <person name="Lin J."/>
            <person name="Lipzen A."/>
            <person name="Kuo A."/>
            <person name="Riley R."/>
            <person name="Mondo S."/>
            <person name="Labutti K."/>
            <person name="Haridas S."/>
            <person name="Pangalinan J."/>
            <person name="Salamov A.A."/>
            <person name="Simmons B.A."/>
            <person name="Magnuson J.K."/>
            <person name="Chen J."/>
            <person name="Drula E."/>
            <person name="Henrissat B."/>
            <person name="Wiebenga A."/>
            <person name="Lubbers R.J."/>
            <person name="Gomes A.C."/>
            <person name="Makela M.R."/>
            <person name="Stajich J."/>
            <person name="Grigoriev I.V."/>
            <person name="Mortensen U.H."/>
            <person name="De Vries R.P."/>
            <person name="Baker S.E."/>
            <person name="Andersen M.R."/>
        </authorList>
    </citation>
    <scope>NUCLEOTIDE SEQUENCE [LARGE SCALE GENOMIC DNA]</scope>
    <source>
        <strain evidence="1 2">CBS 209.92</strain>
    </source>
</reference>
<sequence>MYELREEYERTWNAPREEPPSQNALERYFRDIWWEYGRHFENIWSAVARSWDYLRQTVDTSTTPLLAPARVVMKYLAPAIELATSPLKAGATALGLFPTAHRRTAYERRQDLRETIANALGTVKARALEGTGIDVTAAMVLYPDFFDRSTFESSWWWLKYGIEDACRQAGIETMTYTPVSDKQLIRSSSTSLWDAEVTPGEGRGPCANVIMLDQGLRSFDVMTSGSYCWMRFPVEGLNCTSMVHALISGNPNNNLLLEELQRGASFNRLAYEIMQARGLLKAEHEASMDRGEDAPEEWPIDLEGWWVSDLAHPISLRWTDVKRLDDLYEDTLLDAIHEAQSCVIQEANKYGAPSNSTIDAVVILNSYCDASLLITAIREALGNKTEIFGPTSGTDMTNVARLGSRYALKKRDHAVKEMEYPCKHADDSSKVDSWYYLHMEL</sequence>
<dbReference type="Proteomes" id="UP001610563">
    <property type="component" value="Unassembled WGS sequence"/>
</dbReference>
<keyword evidence="2" id="KW-1185">Reference proteome</keyword>
<dbReference type="EMBL" id="JBFTWV010000024">
    <property type="protein sequence ID" value="KAL2796672.1"/>
    <property type="molecule type" value="Genomic_DNA"/>
</dbReference>
<proteinExistence type="predicted"/>
<comment type="caution">
    <text evidence="1">The sequence shown here is derived from an EMBL/GenBank/DDBJ whole genome shotgun (WGS) entry which is preliminary data.</text>
</comment>
<evidence type="ECO:0000313" key="1">
    <source>
        <dbReference type="EMBL" id="KAL2796672.1"/>
    </source>
</evidence>
<evidence type="ECO:0000313" key="2">
    <source>
        <dbReference type="Proteomes" id="UP001610563"/>
    </source>
</evidence>
<organism evidence="1 2">
    <name type="scientific">Aspergillus keveii</name>
    <dbReference type="NCBI Taxonomy" id="714993"/>
    <lineage>
        <taxon>Eukaryota</taxon>
        <taxon>Fungi</taxon>
        <taxon>Dikarya</taxon>
        <taxon>Ascomycota</taxon>
        <taxon>Pezizomycotina</taxon>
        <taxon>Eurotiomycetes</taxon>
        <taxon>Eurotiomycetidae</taxon>
        <taxon>Eurotiales</taxon>
        <taxon>Aspergillaceae</taxon>
        <taxon>Aspergillus</taxon>
        <taxon>Aspergillus subgen. Nidulantes</taxon>
    </lineage>
</organism>
<name>A0ABR4GCE9_9EURO</name>
<gene>
    <name evidence="1" type="ORF">BJX66DRAFT_128184</name>
</gene>